<comment type="caution">
    <text evidence="14">The sequence shown here is derived from an EMBL/GenBank/DDBJ whole genome shotgun (WGS) entry which is preliminary data.</text>
</comment>
<evidence type="ECO:0000256" key="2">
    <source>
        <dbReference type="ARBA" id="ARBA00004249"/>
    </source>
</evidence>
<protein>
    <submittedName>
        <fullName evidence="14">Biopolymer transporter ExbD</fullName>
    </submittedName>
</protein>
<dbReference type="Pfam" id="PF02472">
    <property type="entry name" value="ExbD"/>
    <property type="match status" value="1"/>
</dbReference>
<proteinExistence type="inferred from homology"/>
<reference evidence="15" key="1">
    <citation type="submission" date="2016-03" db="EMBL/GenBank/DDBJ databases">
        <authorList>
            <person name="Heylen K."/>
            <person name="De Vos P."/>
            <person name="Vekeman B."/>
        </authorList>
    </citation>
    <scope>NUCLEOTIDE SEQUENCE [LARGE SCALE GENOMIC DNA]</scope>
    <source>
        <strain evidence="15">R-45383</strain>
    </source>
</reference>
<evidence type="ECO:0000256" key="9">
    <source>
        <dbReference type="ARBA" id="ARBA00022927"/>
    </source>
</evidence>
<name>A0A177NFQ3_9GAMM</name>
<evidence type="ECO:0000256" key="10">
    <source>
        <dbReference type="ARBA" id="ARBA00022989"/>
    </source>
</evidence>
<keyword evidence="7" id="KW-0997">Cell inner membrane</keyword>
<dbReference type="GO" id="GO:0015031">
    <property type="term" value="P:protein transport"/>
    <property type="evidence" value="ECO:0007669"/>
    <property type="project" value="UniProtKB-KW"/>
</dbReference>
<dbReference type="Gene3D" id="3.30.420.270">
    <property type="match status" value="1"/>
</dbReference>
<dbReference type="InterPro" id="IPR003400">
    <property type="entry name" value="ExbD"/>
</dbReference>
<dbReference type="EMBL" id="LUUK01000183">
    <property type="protein sequence ID" value="OAI16691.1"/>
    <property type="molecule type" value="Genomic_DNA"/>
</dbReference>
<evidence type="ECO:0000256" key="1">
    <source>
        <dbReference type="ARBA" id="ARBA00003540"/>
    </source>
</evidence>
<comment type="subcellular location">
    <subcellularLocation>
        <location evidence="2">Cell inner membrane</location>
        <topology evidence="2">Single-pass type II membrane protein</topology>
    </subcellularLocation>
    <subcellularLocation>
        <location evidence="12">Cell membrane</location>
        <topology evidence="12">Single-pass type II membrane protein</topology>
    </subcellularLocation>
</comment>
<evidence type="ECO:0000256" key="13">
    <source>
        <dbReference type="SAM" id="Phobius"/>
    </source>
</evidence>
<dbReference type="GO" id="GO:0005886">
    <property type="term" value="C:plasma membrane"/>
    <property type="evidence" value="ECO:0007669"/>
    <property type="project" value="UniProtKB-SubCell"/>
</dbReference>
<keyword evidence="10 13" id="KW-1133">Transmembrane helix</keyword>
<keyword evidence="11 13" id="KW-0472">Membrane</keyword>
<organism evidence="14 15">
    <name type="scientific">Methylomonas koyamae</name>
    <dbReference type="NCBI Taxonomy" id="702114"/>
    <lineage>
        <taxon>Bacteria</taxon>
        <taxon>Pseudomonadati</taxon>
        <taxon>Pseudomonadota</taxon>
        <taxon>Gammaproteobacteria</taxon>
        <taxon>Methylococcales</taxon>
        <taxon>Methylococcaceae</taxon>
        <taxon>Methylomonas</taxon>
    </lineage>
</organism>
<evidence type="ECO:0000256" key="11">
    <source>
        <dbReference type="ARBA" id="ARBA00023136"/>
    </source>
</evidence>
<dbReference type="AlphaFoldDB" id="A0A177NFQ3"/>
<accession>A0A177NFQ3</accession>
<comment type="similarity">
    <text evidence="3 12">Belongs to the ExbD/TolR family.</text>
</comment>
<evidence type="ECO:0000256" key="8">
    <source>
        <dbReference type="ARBA" id="ARBA00022692"/>
    </source>
</evidence>
<keyword evidence="8 12" id="KW-0812">Transmembrane</keyword>
<evidence type="ECO:0000256" key="5">
    <source>
        <dbReference type="ARBA" id="ARBA00022448"/>
    </source>
</evidence>
<keyword evidence="5 12" id="KW-0813">Transport</keyword>
<evidence type="ECO:0000256" key="12">
    <source>
        <dbReference type="RuleBase" id="RU003879"/>
    </source>
</evidence>
<dbReference type="RefSeq" id="WP_064030084.1">
    <property type="nucleotide sequence ID" value="NZ_LUUK01000183.1"/>
</dbReference>
<evidence type="ECO:0000256" key="3">
    <source>
        <dbReference type="ARBA" id="ARBA00005811"/>
    </source>
</evidence>
<comment type="function">
    <text evidence="1">Involved in the TonB-dependent energy-dependent transport of various receptor-bound substrates.</text>
</comment>
<gene>
    <name evidence="14" type="ORF">A1355_09260</name>
</gene>
<sequence length="140" mass="15378">MAFGGFDKQGAGGHTVSEINMIPLIDVMLVLLVIFMITAPMMTHAVKIDLPKASSIPQRPEQPPIALSIDADGGIFWNRDAIDRDECRRRLTEIAQSPEQPELHVRADQNVPYRFVAETLADAAKAGVTRIGFVSEPEKP</sequence>
<evidence type="ECO:0000256" key="6">
    <source>
        <dbReference type="ARBA" id="ARBA00022475"/>
    </source>
</evidence>
<evidence type="ECO:0000313" key="14">
    <source>
        <dbReference type="EMBL" id="OAI16691.1"/>
    </source>
</evidence>
<evidence type="ECO:0000313" key="15">
    <source>
        <dbReference type="Proteomes" id="UP000077628"/>
    </source>
</evidence>
<feature type="transmembrane region" description="Helical" evidence="13">
    <location>
        <begin position="20"/>
        <end position="42"/>
    </location>
</feature>
<evidence type="ECO:0000256" key="4">
    <source>
        <dbReference type="ARBA" id="ARBA00011471"/>
    </source>
</evidence>
<evidence type="ECO:0000256" key="7">
    <source>
        <dbReference type="ARBA" id="ARBA00022519"/>
    </source>
</evidence>
<dbReference type="Proteomes" id="UP000077628">
    <property type="component" value="Unassembled WGS sequence"/>
</dbReference>
<keyword evidence="9 12" id="KW-0653">Protein transport</keyword>
<dbReference type="GO" id="GO:0022857">
    <property type="term" value="F:transmembrane transporter activity"/>
    <property type="evidence" value="ECO:0007669"/>
    <property type="project" value="InterPro"/>
</dbReference>
<dbReference type="OrthoDB" id="9798629at2"/>
<keyword evidence="6" id="KW-1003">Cell membrane</keyword>
<comment type="subunit">
    <text evidence="4">The accessory proteins ExbB and ExbD seem to form a complex with TonB.</text>
</comment>
<dbReference type="PANTHER" id="PTHR30558">
    <property type="entry name" value="EXBD MEMBRANE COMPONENT OF PMF-DRIVEN MACROMOLECULE IMPORT SYSTEM"/>
    <property type="match status" value="1"/>
</dbReference>
<dbReference type="STRING" id="702114.A1355_09260"/>
<dbReference type="PANTHER" id="PTHR30558:SF12">
    <property type="entry name" value="BIOPOLYMER TRANSPORT PROTEIN EXBD"/>
    <property type="match status" value="1"/>
</dbReference>
<keyword evidence="15" id="KW-1185">Reference proteome</keyword>